<protein>
    <recommendedName>
        <fullName evidence="17">Tumor necrosis factor ligand superfamily member 10</fullName>
    </recommendedName>
    <alternativeName>
        <fullName evidence="18">TNF-related apoptosis-inducing ligand</fullName>
    </alternativeName>
</protein>
<keyword evidence="12" id="KW-0735">Signal-anchor</keyword>
<evidence type="ECO:0000256" key="9">
    <source>
        <dbReference type="ARBA" id="ARBA00022703"/>
    </source>
</evidence>
<keyword evidence="21" id="KW-1185">Reference proteome</keyword>
<dbReference type="InterPro" id="IPR008983">
    <property type="entry name" value="Tumour_necrosis_fac-like_dom"/>
</dbReference>
<organism evidence="20 21">
    <name type="scientific">Callorhinchus milii</name>
    <name type="common">Ghost shark</name>
    <dbReference type="NCBI Taxonomy" id="7868"/>
    <lineage>
        <taxon>Eukaryota</taxon>
        <taxon>Metazoa</taxon>
        <taxon>Chordata</taxon>
        <taxon>Craniata</taxon>
        <taxon>Vertebrata</taxon>
        <taxon>Chondrichthyes</taxon>
        <taxon>Holocephali</taxon>
        <taxon>Chimaeriformes</taxon>
        <taxon>Callorhinchidae</taxon>
        <taxon>Callorhinchus</taxon>
    </lineage>
</organism>
<dbReference type="GO" id="GO:0006955">
    <property type="term" value="P:immune response"/>
    <property type="evidence" value="ECO:0007669"/>
    <property type="project" value="InterPro"/>
</dbReference>
<dbReference type="GO" id="GO:0005164">
    <property type="term" value="F:tumor necrosis factor receptor binding"/>
    <property type="evidence" value="ECO:0007669"/>
    <property type="project" value="InterPro"/>
</dbReference>
<evidence type="ECO:0000256" key="6">
    <source>
        <dbReference type="ARBA" id="ARBA00022525"/>
    </source>
</evidence>
<reference evidence="20" key="5">
    <citation type="submission" date="2025-09" db="UniProtKB">
        <authorList>
            <consortium name="Ensembl"/>
        </authorList>
    </citation>
    <scope>IDENTIFICATION</scope>
</reference>
<evidence type="ECO:0000256" key="18">
    <source>
        <dbReference type="ARBA" id="ARBA00083215"/>
    </source>
</evidence>
<dbReference type="GO" id="GO:0005125">
    <property type="term" value="F:cytokine activity"/>
    <property type="evidence" value="ECO:0007669"/>
    <property type="project" value="UniProtKB-KW"/>
</dbReference>
<dbReference type="AlphaFoldDB" id="A0A4W3GRC5"/>
<evidence type="ECO:0000256" key="11">
    <source>
        <dbReference type="ARBA" id="ARBA00022833"/>
    </source>
</evidence>
<comment type="subcellular location">
    <subcellularLocation>
        <location evidence="1">Cell membrane</location>
        <topology evidence="1">Single-pass type II membrane protein</topology>
    </subcellularLocation>
    <subcellularLocation>
        <location evidence="2">Secreted</location>
    </subcellularLocation>
</comment>
<dbReference type="GO" id="GO:0005615">
    <property type="term" value="C:extracellular space"/>
    <property type="evidence" value="ECO:0007669"/>
    <property type="project" value="UniProtKB-KW"/>
</dbReference>
<reference evidence="20" key="4">
    <citation type="submission" date="2025-08" db="UniProtKB">
        <authorList>
            <consortium name="Ensembl"/>
        </authorList>
    </citation>
    <scope>IDENTIFICATION</scope>
</reference>
<dbReference type="OMA" id="GASTWCS"/>
<keyword evidence="5" id="KW-0202">Cytokine</keyword>
<dbReference type="Pfam" id="PF00229">
    <property type="entry name" value="TNF"/>
    <property type="match status" value="1"/>
</dbReference>
<dbReference type="PANTHER" id="PTHR11471:SF28">
    <property type="entry name" value="DEATH LIGAND 1B-RELATED"/>
    <property type="match status" value="1"/>
</dbReference>
<dbReference type="Gene3D" id="2.60.120.40">
    <property type="match status" value="1"/>
</dbReference>
<evidence type="ECO:0000256" key="13">
    <source>
        <dbReference type="ARBA" id="ARBA00022989"/>
    </source>
</evidence>
<comment type="similarity">
    <text evidence="3">Belongs to the tumor necrosis factor family.</text>
</comment>
<reference evidence="21" key="3">
    <citation type="journal article" date="2014" name="Nature">
        <title>Elephant shark genome provides unique insights into gnathostome evolution.</title>
        <authorList>
            <consortium name="International Elephant Shark Genome Sequencing Consortium"/>
            <person name="Venkatesh B."/>
            <person name="Lee A.P."/>
            <person name="Ravi V."/>
            <person name="Maurya A.K."/>
            <person name="Lian M.M."/>
            <person name="Swann J.B."/>
            <person name="Ohta Y."/>
            <person name="Flajnik M.F."/>
            <person name="Sutoh Y."/>
            <person name="Kasahara M."/>
            <person name="Hoon S."/>
            <person name="Gangu V."/>
            <person name="Roy S.W."/>
            <person name="Irimia M."/>
            <person name="Korzh V."/>
            <person name="Kondrychyn I."/>
            <person name="Lim Z.W."/>
            <person name="Tay B.H."/>
            <person name="Tohari S."/>
            <person name="Kong K.W."/>
            <person name="Ho S."/>
            <person name="Lorente-Galdos B."/>
            <person name="Quilez J."/>
            <person name="Marques-Bonet T."/>
            <person name="Raney B.J."/>
            <person name="Ingham P.W."/>
            <person name="Tay A."/>
            <person name="Hillier L.W."/>
            <person name="Minx P."/>
            <person name="Boehm T."/>
            <person name="Wilson R.K."/>
            <person name="Brenner S."/>
            <person name="Warren W.C."/>
        </authorList>
    </citation>
    <scope>NUCLEOTIDE SEQUENCE [LARGE SCALE GENOMIC DNA]</scope>
</reference>
<keyword evidence="6" id="KW-0964">Secreted</keyword>
<dbReference type="GeneTree" id="ENSGT01130000278318"/>
<keyword evidence="4" id="KW-1003">Cell membrane</keyword>
<dbReference type="GO" id="GO:0005886">
    <property type="term" value="C:plasma membrane"/>
    <property type="evidence" value="ECO:0007669"/>
    <property type="project" value="UniProtKB-SubCell"/>
</dbReference>
<dbReference type="GO" id="GO:0046872">
    <property type="term" value="F:metal ion binding"/>
    <property type="evidence" value="ECO:0007669"/>
    <property type="project" value="UniProtKB-KW"/>
</dbReference>
<comment type="function">
    <text evidence="15">Cytokine that binds to TNFRSF10A/TRAILR1, TNFRSF10B/TRAILR2, TNFRSF10C/TRAILR3, TNFRSF10D/TRAILR4 and possibly also to TNFRSF11B/OPG. Induces apoptosis. Its activity may be modulated by binding to the decoy receptors TNFRSF10C/TRAILR3, TNFRSF10D/TRAILR4 and TNFRSF11B/OPG that cannot induce apoptosis.</text>
</comment>
<accession>A0A4W3GRC5</accession>
<reference evidence="21" key="2">
    <citation type="journal article" date="2007" name="PLoS Biol.">
        <title>Survey sequencing and comparative analysis of the elephant shark (Callorhinchus milii) genome.</title>
        <authorList>
            <person name="Venkatesh B."/>
            <person name="Kirkness E.F."/>
            <person name="Loh Y.H."/>
            <person name="Halpern A.L."/>
            <person name="Lee A.P."/>
            <person name="Johnson J."/>
            <person name="Dandona N."/>
            <person name="Viswanathan L.D."/>
            <person name="Tay A."/>
            <person name="Venter J.C."/>
            <person name="Strausberg R.L."/>
            <person name="Brenner S."/>
        </authorList>
    </citation>
    <scope>NUCLEOTIDE SEQUENCE [LARGE SCALE GENOMIC DNA]</scope>
</reference>
<feature type="domain" description="THD" evidence="19">
    <location>
        <begin position="5"/>
        <end position="161"/>
    </location>
</feature>
<comment type="subunit">
    <text evidence="16">Homotrimer. One TNFSF10 homotrimer interacts with three TNFSF10A mononers. One TNFSF10 homotrimer interacts with three TNFSF10B mononers.</text>
</comment>
<sequence length="163" mass="18415">MTQSPSAHLTIRSPAPHDPALFRFHQSCRHLLHWDVGSGFSHIHNMTMRHGKLQASQPGRYYIYSQTYFRYQQQQHSDEGPGSERQLVQCVHKKTSYASPTLLMKAVGTKCWAAEAEYGLNSLYQGGLFELKAGDEIFVTVSDPDVIDTNGDSSYFGSFRLDL</sequence>
<keyword evidence="7" id="KW-0597">Phosphoprotein</keyword>
<dbReference type="Proteomes" id="UP000314986">
    <property type="component" value="Unassembled WGS sequence"/>
</dbReference>
<proteinExistence type="inferred from homology"/>
<dbReference type="PROSITE" id="PS50049">
    <property type="entry name" value="THD_2"/>
    <property type="match status" value="1"/>
</dbReference>
<dbReference type="GO" id="GO:2001238">
    <property type="term" value="P:positive regulation of extrinsic apoptotic signaling pathway"/>
    <property type="evidence" value="ECO:0007669"/>
    <property type="project" value="UniProtKB-ARBA"/>
</dbReference>
<evidence type="ECO:0000256" key="15">
    <source>
        <dbReference type="ARBA" id="ARBA00055277"/>
    </source>
</evidence>
<reference evidence="21" key="1">
    <citation type="journal article" date="2006" name="Science">
        <title>Ancient noncoding elements conserved in the human genome.</title>
        <authorList>
            <person name="Venkatesh B."/>
            <person name="Kirkness E.F."/>
            <person name="Loh Y.H."/>
            <person name="Halpern A.L."/>
            <person name="Lee A.P."/>
            <person name="Johnson J."/>
            <person name="Dandona N."/>
            <person name="Viswanathan L.D."/>
            <person name="Tay A."/>
            <person name="Venter J.C."/>
            <person name="Strausberg R.L."/>
            <person name="Brenner S."/>
        </authorList>
    </citation>
    <scope>NUCLEOTIDE SEQUENCE [LARGE SCALE GENOMIC DNA]</scope>
</reference>
<keyword evidence="11" id="KW-0862">Zinc</keyword>
<evidence type="ECO:0000256" key="5">
    <source>
        <dbReference type="ARBA" id="ARBA00022514"/>
    </source>
</evidence>
<dbReference type="InParanoid" id="A0A4W3GRC5"/>
<dbReference type="Ensembl" id="ENSCMIT00000005765.1">
    <property type="protein sequence ID" value="ENSCMIP00000005575.1"/>
    <property type="gene ID" value="ENSCMIG00000003231.1"/>
</dbReference>
<evidence type="ECO:0000256" key="10">
    <source>
        <dbReference type="ARBA" id="ARBA00022723"/>
    </source>
</evidence>
<evidence type="ECO:0000256" key="8">
    <source>
        <dbReference type="ARBA" id="ARBA00022692"/>
    </source>
</evidence>
<evidence type="ECO:0000256" key="12">
    <source>
        <dbReference type="ARBA" id="ARBA00022968"/>
    </source>
</evidence>
<keyword evidence="10" id="KW-0479">Metal-binding</keyword>
<keyword evidence="14" id="KW-0472">Membrane</keyword>
<evidence type="ECO:0000256" key="1">
    <source>
        <dbReference type="ARBA" id="ARBA00004401"/>
    </source>
</evidence>
<dbReference type="SMART" id="SM00207">
    <property type="entry name" value="TNF"/>
    <property type="match status" value="1"/>
</dbReference>
<evidence type="ECO:0000256" key="14">
    <source>
        <dbReference type="ARBA" id="ARBA00023136"/>
    </source>
</evidence>
<evidence type="ECO:0000313" key="20">
    <source>
        <dbReference type="Ensembl" id="ENSCMIP00000005575.1"/>
    </source>
</evidence>
<evidence type="ECO:0000256" key="7">
    <source>
        <dbReference type="ARBA" id="ARBA00022553"/>
    </source>
</evidence>
<keyword evidence="8" id="KW-0812">Transmembrane</keyword>
<evidence type="ECO:0000256" key="17">
    <source>
        <dbReference type="ARBA" id="ARBA00074586"/>
    </source>
</evidence>
<name>A0A4W3GRC5_CALMI</name>
<dbReference type="GO" id="GO:0006915">
    <property type="term" value="P:apoptotic process"/>
    <property type="evidence" value="ECO:0007669"/>
    <property type="project" value="UniProtKB-KW"/>
</dbReference>
<keyword evidence="9" id="KW-0053">Apoptosis</keyword>
<dbReference type="CDD" id="cd00184">
    <property type="entry name" value="TNF"/>
    <property type="match status" value="1"/>
</dbReference>
<keyword evidence="13" id="KW-1133">Transmembrane helix</keyword>
<evidence type="ECO:0000256" key="2">
    <source>
        <dbReference type="ARBA" id="ARBA00004613"/>
    </source>
</evidence>
<evidence type="ECO:0000313" key="21">
    <source>
        <dbReference type="Proteomes" id="UP000314986"/>
    </source>
</evidence>
<dbReference type="SUPFAM" id="SSF49842">
    <property type="entry name" value="TNF-like"/>
    <property type="match status" value="1"/>
</dbReference>
<dbReference type="PANTHER" id="PTHR11471">
    <property type="entry name" value="TUMOR NECROSIS FACTOR FAMILY MEMBER"/>
    <property type="match status" value="1"/>
</dbReference>
<evidence type="ECO:0000256" key="4">
    <source>
        <dbReference type="ARBA" id="ARBA00022475"/>
    </source>
</evidence>
<dbReference type="FunFam" id="2.60.120.40:FF:000014">
    <property type="entry name" value="Tumor necrosis factor ligand superfamily member"/>
    <property type="match status" value="1"/>
</dbReference>
<evidence type="ECO:0000259" key="19">
    <source>
        <dbReference type="PROSITE" id="PS50049"/>
    </source>
</evidence>
<evidence type="ECO:0000256" key="16">
    <source>
        <dbReference type="ARBA" id="ARBA00063957"/>
    </source>
</evidence>
<dbReference type="InterPro" id="IPR006052">
    <property type="entry name" value="TNF_dom"/>
</dbReference>
<evidence type="ECO:0000256" key="3">
    <source>
        <dbReference type="ARBA" id="ARBA00008670"/>
    </source>
</evidence>